<dbReference type="PANTHER" id="PTHR43884:SF20">
    <property type="entry name" value="ACYL-COA DEHYDROGENASE FADE28"/>
    <property type="match status" value="1"/>
</dbReference>
<evidence type="ECO:0000313" key="9">
    <source>
        <dbReference type="Proteomes" id="UP000249123"/>
    </source>
</evidence>
<gene>
    <name evidence="8" type="ORF">HY3_03205</name>
</gene>
<proteinExistence type="inferred from homology"/>
<keyword evidence="3" id="KW-0285">Flavoprotein</keyword>
<dbReference type="InterPro" id="IPR013786">
    <property type="entry name" value="AcylCoA_DH/ox_N"/>
</dbReference>
<dbReference type="Gene3D" id="2.40.110.10">
    <property type="entry name" value="Butyryl-CoA Dehydrogenase, subunit A, domain 2"/>
    <property type="match status" value="1"/>
</dbReference>
<dbReference type="CDD" id="cd00567">
    <property type="entry name" value="ACAD"/>
    <property type="match status" value="1"/>
</dbReference>
<organism evidence="8 9">
    <name type="scientific">Hyphomonas pacifica</name>
    <dbReference type="NCBI Taxonomy" id="1280941"/>
    <lineage>
        <taxon>Bacteria</taxon>
        <taxon>Pseudomonadati</taxon>
        <taxon>Pseudomonadota</taxon>
        <taxon>Alphaproteobacteria</taxon>
        <taxon>Hyphomonadales</taxon>
        <taxon>Hyphomonadaceae</taxon>
        <taxon>Hyphomonas</taxon>
    </lineage>
</organism>
<evidence type="ECO:0000256" key="1">
    <source>
        <dbReference type="ARBA" id="ARBA00001974"/>
    </source>
</evidence>
<evidence type="ECO:0000259" key="7">
    <source>
        <dbReference type="Pfam" id="PF02771"/>
    </source>
</evidence>
<keyword evidence="5" id="KW-0560">Oxidoreductase</keyword>
<keyword evidence="4" id="KW-0274">FAD</keyword>
<dbReference type="PANTHER" id="PTHR43884">
    <property type="entry name" value="ACYL-COA DEHYDROGENASE"/>
    <property type="match status" value="1"/>
</dbReference>
<dbReference type="eggNOG" id="COG1960">
    <property type="taxonomic scope" value="Bacteria"/>
</dbReference>
<comment type="cofactor">
    <cofactor evidence="1">
        <name>FAD</name>
        <dbReference type="ChEBI" id="CHEBI:57692"/>
    </cofactor>
</comment>
<dbReference type="InterPro" id="IPR037069">
    <property type="entry name" value="AcylCoA_DH/ox_N_sf"/>
</dbReference>
<dbReference type="Gene3D" id="1.10.540.10">
    <property type="entry name" value="Acyl-CoA dehydrogenase/oxidase, N-terminal domain"/>
    <property type="match status" value="1"/>
</dbReference>
<evidence type="ECO:0000256" key="3">
    <source>
        <dbReference type="ARBA" id="ARBA00022630"/>
    </source>
</evidence>
<dbReference type="GO" id="GO:0003995">
    <property type="term" value="F:acyl-CoA dehydrogenase activity"/>
    <property type="evidence" value="ECO:0007669"/>
    <property type="project" value="TreeGrafter"/>
</dbReference>
<reference evidence="8 9" key="1">
    <citation type="submission" date="2013-04" db="EMBL/GenBank/DDBJ databases">
        <title>Hyphomonas sp. T24B3 Genome Sequencing.</title>
        <authorList>
            <person name="Lai Q."/>
            <person name="Shao Z."/>
        </authorList>
    </citation>
    <scope>NUCLEOTIDE SEQUENCE [LARGE SCALE GENOMIC DNA]</scope>
    <source>
        <strain evidence="8 9">T24B3</strain>
    </source>
</reference>
<keyword evidence="9" id="KW-1185">Reference proteome</keyword>
<evidence type="ECO:0000313" key="8">
    <source>
        <dbReference type="EMBL" id="RAN32348.1"/>
    </source>
</evidence>
<dbReference type="SUPFAM" id="SSF56645">
    <property type="entry name" value="Acyl-CoA dehydrogenase NM domain-like"/>
    <property type="match status" value="1"/>
</dbReference>
<dbReference type="Proteomes" id="UP000249123">
    <property type="component" value="Unassembled WGS sequence"/>
</dbReference>
<name>A0A062U4S3_9PROT</name>
<feature type="domain" description="Acyl-CoA dehydrogenase/oxidase C-terminal" evidence="6">
    <location>
        <begin position="223"/>
        <end position="363"/>
    </location>
</feature>
<dbReference type="GO" id="GO:0050660">
    <property type="term" value="F:flavin adenine dinucleotide binding"/>
    <property type="evidence" value="ECO:0007669"/>
    <property type="project" value="InterPro"/>
</dbReference>
<dbReference type="OrthoDB" id="7328575at2"/>
<comment type="caution">
    <text evidence="8">The sequence shown here is derived from an EMBL/GenBank/DDBJ whole genome shotgun (WGS) entry which is preliminary data.</text>
</comment>
<dbReference type="Pfam" id="PF02771">
    <property type="entry name" value="Acyl-CoA_dh_N"/>
    <property type="match status" value="1"/>
</dbReference>
<dbReference type="SUPFAM" id="SSF47203">
    <property type="entry name" value="Acyl-CoA dehydrogenase C-terminal domain-like"/>
    <property type="match status" value="1"/>
</dbReference>
<evidence type="ECO:0000259" key="6">
    <source>
        <dbReference type="Pfam" id="PF00441"/>
    </source>
</evidence>
<evidence type="ECO:0000256" key="5">
    <source>
        <dbReference type="ARBA" id="ARBA00023002"/>
    </source>
</evidence>
<dbReference type="Gene3D" id="1.20.140.10">
    <property type="entry name" value="Butyryl-CoA Dehydrogenase, subunit A, domain 3"/>
    <property type="match status" value="1"/>
</dbReference>
<evidence type="ECO:0000256" key="4">
    <source>
        <dbReference type="ARBA" id="ARBA00022827"/>
    </source>
</evidence>
<dbReference type="InterPro" id="IPR009100">
    <property type="entry name" value="AcylCoA_DH/oxidase_NM_dom_sf"/>
</dbReference>
<dbReference type="STRING" id="1280941.HY2_07370"/>
<dbReference type="InterPro" id="IPR046373">
    <property type="entry name" value="Acyl-CoA_Oxase/DH_mid-dom_sf"/>
</dbReference>
<dbReference type="Pfam" id="PF00441">
    <property type="entry name" value="Acyl-CoA_dh_1"/>
    <property type="match status" value="1"/>
</dbReference>
<dbReference type="AlphaFoldDB" id="A0A062U4S3"/>
<feature type="domain" description="Acyl-CoA dehydrogenase/oxidase N-terminal" evidence="7">
    <location>
        <begin position="6"/>
        <end position="119"/>
    </location>
</feature>
<accession>A0A062U4S3</accession>
<dbReference type="InterPro" id="IPR009075">
    <property type="entry name" value="AcylCo_DH/oxidase_C"/>
</dbReference>
<dbReference type="RefSeq" id="WP_034824057.1">
    <property type="nucleotide sequence ID" value="NZ_AWFA01000003.1"/>
</dbReference>
<protein>
    <submittedName>
        <fullName evidence="8">Acyl-CoA dehydrogenase</fullName>
    </submittedName>
</protein>
<evidence type="ECO:0000256" key="2">
    <source>
        <dbReference type="ARBA" id="ARBA00009347"/>
    </source>
</evidence>
<comment type="similarity">
    <text evidence="2">Belongs to the acyl-CoA dehydrogenase family.</text>
</comment>
<dbReference type="EMBL" id="AWFB01000034">
    <property type="protein sequence ID" value="RAN32348.1"/>
    <property type="molecule type" value="Genomic_DNA"/>
</dbReference>
<sequence length="371" mass="39900">MNFDFSEDQKFLANEARKFLEAQCPMTAVRLVLNDDDISHNQDVWKQIVEMGWLGTAIPEEHGGLGLGMLEVCVLAEEMGRVLAPVPWASTVYFFTEALKLAGSDQQQADILPKIVSGDVIGCYAASEGPGNADASNVKTSFDGSTLSGTKIPVTDGDVATHAVVLAKEGSGASLVLVDLTGDGVTRKTVQTLDPTRSHAEITFDKAPATRLGKAGEGDALNTQLMDRAAVLLAFEQLGGASRALEMAKDYALERYAFGRPIGGNQAIKHKLAEMYVKNEVARSNCFYGAWAVSTNAAELPEAAAAARIAACEAFWFASKENIQTHGGMGFTWEVDCHLFYRRAKLLAVQAGAPKVWKEKLVRALEQKNAA</sequence>
<dbReference type="InterPro" id="IPR036250">
    <property type="entry name" value="AcylCo_DH-like_C"/>
</dbReference>